<protein>
    <recommendedName>
        <fullName evidence="4">Exopolysaccharide Exporter (EPS-E)</fullName>
    </recommendedName>
</protein>
<feature type="transmembrane region" description="Helical" evidence="1">
    <location>
        <begin position="239"/>
        <end position="259"/>
    </location>
</feature>
<proteinExistence type="predicted"/>
<dbReference type="RefSeq" id="WP_309729152.1">
    <property type="nucleotide sequence ID" value="NZ_JAVDQA010000007.1"/>
</dbReference>
<feature type="transmembrane region" description="Helical" evidence="1">
    <location>
        <begin position="408"/>
        <end position="429"/>
    </location>
</feature>
<feature type="transmembrane region" description="Helical" evidence="1">
    <location>
        <begin position="313"/>
        <end position="332"/>
    </location>
</feature>
<evidence type="ECO:0000313" key="3">
    <source>
        <dbReference type="Proteomes" id="UP001257659"/>
    </source>
</evidence>
<feature type="transmembrane region" description="Helical" evidence="1">
    <location>
        <begin position="476"/>
        <end position="497"/>
    </location>
</feature>
<sequence>MNKQEKNLVELIETIKERNGKPVNVQVVMATIESLGIRDIDISEDYGFSSIETLAEHIFSTIGNSEIPELKNKKQLAAERKEYAKIAVNDYMVARNVLFVKEYSTGIFHTIPVFIQIACIVLFGFSLWTFSDFNGLQSTAVVLGVIIGLVTTGGFVQVMGKQVSYYWYNKDYQMTRKSVIRIFKTGVKIIFLIFLLISVVNLFLHLYPFLFVGIVFVYALLIGILLLSLSSLYTIKQRWVISAVIFIATSSALIVNLLTEIRVYFIHWGGIIFASVLALSYLYFFFKKTIKKDKGRNNATPKMMLSIYRNFDYFFYGILIFLFVFTDRILAWSSTLERNLPYIVYFEKDYEIGMDLAILVFFLLAGVLEYSIASFCRYMDYYQRKIAYYDLEEFNTKMLKMYYKHLRLFAGSAILIGILLYAVITKPWGYQAGFDESLSELSIKVCLIGGFGYLFLTLGMLNVLYLYTLNQHKKSLTAIILACFVNIGVGILCSRIISYEYSAIGMLVGSLFFMVFTTRLTIRFFKRLDYFYYAAY</sequence>
<evidence type="ECO:0000256" key="1">
    <source>
        <dbReference type="SAM" id="Phobius"/>
    </source>
</evidence>
<keyword evidence="1" id="KW-0472">Membrane</keyword>
<feature type="transmembrane region" description="Helical" evidence="1">
    <location>
        <begin position="503"/>
        <end position="522"/>
    </location>
</feature>
<evidence type="ECO:0000313" key="2">
    <source>
        <dbReference type="EMBL" id="MDR6301594.1"/>
    </source>
</evidence>
<gene>
    <name evidence="2" type="ORF">GGR31_002264</name>
</gene>
<dbReference type="Pfam" id="PF16933">
    <property type="entry name" value="PelG"/>
    <property type="match status" value="1"/>
</dbReference>
<feature type="transmembrane region" description="Helical" evidence="1">
    <location>
        <begin position="111"/>
        <end position="130"/>
    </location>
</feature>
<accession>A0ABU1K7K3</accession>
<feature type="transmembrane region" description="Helical" evidence="1">
    <location>
        <begin position="179"/>
        <end position="200"/>
    </location>
</feature>
<evidence type="ECO:0008006" key="4">
    <source>
        <dbReference type="Google" id="ProtNLM"/>
    </source>
</evidence>
<feature type="transmembrane region" description="Helical" evidence="1">
    <location>
        <begin position="441"/>
        <end position="464"/>
    </location>
</feature>
<name>A0ABU1K7K3_9FLAO</name>
<feature type="transmembrane region" description="Helical" evidence="1">
    <location>
        <begin position="265"/>
        <end position="286"/>
    </location>
</feature>
<keyword evidence="3" id="KW-1185">Reference proteome</keyword>
<dbReference type="Proteomes" id="UP001257659">
    <property type="component" value="Unassembled WGS sequence"/>
</dbReference>
<comment type="caution">
    <text evidence="2">The sequence shown here is derived from an EMBL/GenBank/DDBJ whole genome shotgun (WGS) entry which is preliminary data.</text>
</comment>
<keyword evidence="1" id="KW-1133">Transmembrane helix</keyword>
<feature type="transmembrane region" description="Helical" evidence="1">
    <location>
        <begin position="206"/>
        <end position="227"/>
    </location>
</feature>
<organism evidence="2 3">
    <name type="scientific">Mesonia maritima</name>
    <dbReference type="NCBI Taxonomy" id="1793873"/>
    <lineage>
        <taxon>Bacteria</taxon>
        <taxon>Pseudomonadati</taxon>
        <taxon>Bacteroidota</taxon>
        <taxon>Flavobacteriia</taxon>
        <taxon>Flavobacteriales</taxon>
        <taxon>Flavobacteriaceae</taxon>
        <taxon>Mesonia</taxon>
    </lineage>
</organism>
<feature type="transmembrane region" description="Helical" evidence="1">
    <location>
        <begin position="136"/>
        <end position="158"/>
    </location>
</feature>
<dbReference type="InterPro" id="IPR031617">
    <property type="entry name" value="PelG"/>
</dbReference>
<feature type="transmembrane region" description="Helical" evidence="1">
    <location>
        <begin position="352"/>
        <end position="376"/>
    </location>
</feature>
<keyword evidence="1" id="KW-0812">Transmembrane</keyword>
<dbReference type="EMBL" id="JAVDQA010000007">
    <property type="protein sequence ID" value="MDR6301594.1"/>
    <property type="molecule type" value="Genomic_DNA"/>
</dbReference>
<reference evidence="2 3" key="1">
    <citation type="submission" date="2023-07" db="EMBL/GenBank/DDBJ databases">
        <title>Genomic Encyclopedia of Type Strains, Phase IV (KMG-IV): sequencing the most valuable type-strain genomes for metagenomic binning, comparative biology and taxonomic classification.</title>
        <authorList>
            <person name="Goeker M."/>
        </authorList>
    </citation>
    <scope>NUCLEOTIDE SEQUENCE [LARGE SCALE GENOMIC DNA]</scope>
    <source>
        <strain evidence="2 3">DSM 102814</strain>
    </source>
</reference>